<protein>
    <submittedName>
        <fullName evidence="3">Glycosyl transferase family 2</fullName>
    </submittedName>
</protein>
<feature type="transmembrane region" description="Helical" evidence="1">
    <location>
        <begin position="335"/>
        <end position="357"/>
    </location>
</feature>
<name>B1YCC2_PYRNV</name>
<feature type="transmembrane region" description="Helical" evidence="1">
    <location>
        <begin position="7"/>
        <end position="30"/>
    </location>
</feature>
<dbReference type="Pfam" id="PF00535">
    <property type="entry name" value="Glycos_transf_2"/>
    <property type="match status" value="1"/>
</dbReference>
<gene>
    <name evidence="3" type="ordered locus">Tneu_0488</name>
</gene>
<reference evidence="3" key="1">
    <citation type="submission" date="2008-03" db="EMBL/GenBank/DDBJ databases">
        <title>Complete sequence of Thermoproteus neutrophilus V24Sta.</title>
        <authorList>
            <consortium name="US DOE Joint Genome Institute"/>
            <person name="Copeland A."/>
            <person name="Lucas S."/>
            <person name="Lapidus A."/>
            <person name="Glavina del Rio T."/>
            <person name="Dalin E."/>
            <person name="Tice H."/>
            <person name="Bruce D."/>
            <person name="Goodwin L."/>
            <person name="Pitluck S."/>
            <person name="Sims D."/>
            <person name="Brettin T."/>
            <person name="Detter J.C."/>
            <person name="Han C."/>
            <person name="Kuske C.R."/>
            <person name="Schmutz J."/>
            <person name="Larimer F."/>
            <person name="Land M."/>
            <person name="Hauser L."/>
            <person name="Kyrpides N."/>
            <person name="Mikhailova N."/>
            <person name="Biddle J.F."/>
            <person name="Zhang Z."/>
            <person name="Fitz-Gibbon S.T."/>
            <person name="Lowe T.M."/>
            <person name="Saltikov C."/>
            <person name="House C.H."/>
            <person name="Richardson P."/>
        </authorList>
    </citation>
    <scope>NUCLEOTIDE SEQUENCE [LARGE SCALE GENOMIC DNA]</scope>
    <source>
        <strain evidence="3">V24Sta</strain>
    </source>
</reference>
<dbReference type="PANTHER" id="PTHR48090:SF7">
    <property type="entry name" value="RFBJ PROTEIN"/>
    <property type="match status" value="1"/>
</dbReference>
<dbReference type="Gene3D" id="3.90.550.10">
    <property type="entry name" value="Spore Coat Polysaccharide Biosynthesis Protein SpsA, Chain A"/>
    <property type="match status" value="1"/>
</dbReference>
<keyword evidence="4" id="KW-1185">Reference proteome</keyword>
<evidence type="ECO:0000313" key="4">
    <source>
        <dbReference type="Proteomes" id="UP000001694"/>
    </source>
</evidence>
<keyword evidence="3" id="KW-0808">Transferase</keyword>
<feature type="transmembrane region" description="Helical" evidence="1">
    <location>
        <begin position="42"/>
        <end position="65"/>
    </location>
</feature>
<dbReference type="CDD" id="cd04179">
    <property type="entry name" value="DPM_DPG-synthase_like"/>
    <property type="match status" value="1"/>
</dbReference>
<dbReference type="AlphaFoldDB" id="B1YCC2"/>
<dbReference type="OrthoDB" id="351177at2157"/>
<keyword evidence="1" id="KW-0472">Membrane</keyword>
<dbReference type="InterPro" id="IPR001173">
    <property type="entry name" value="Glyco_trans_2-like"/>
</dbReference>
<dbReference type="InterPro" id="IPR050256">
    <property type="entry name" value="Glycosyltransferase_2"/>
</dbReference>
<organism evidence="3 4">
    <name type="scientific">Pyrobaculum neutrophilum (strain DSM 2338 / JCM 9278 / NBRC 100436 / V24Sta)</name>
    <name type="common">Thermoproteus neutrophilus</name>
    <dbReference type="NCBI Taxonomy" id="444157"/>
    <lineage>
        <taxon>Archaea</taxon>
        <taxon>Thermoproteota</taxon>
        <taxon>Thermoprotei</taxon>
        <taxon>Thermoproteales</taxon>
        <taxon>Thermoproteaceae</taxon>
        <taxon>Pyrobaculum</taxon>
    </lineage>
</organism>
<dbReference type="EMBL" id="CP001014">
    <property type="protein sequence ID" value="ACB39435.1"/>
    <property type="molecule type" value="Genomic_DNA"/>
</dbReference>
<proteinExistence type="predicted"/>
<accession>B1YCC2</accession>
<dbReference type="STRING" id="444157.Tneu_0488"/>
<keyword evidence="1" id="KW-0812">Transmembrane</keyword>
<dbReference type="HOGENOM" id="CLU_033536_7_2_2"/>
<dbReference type="GeneID" id="6165836"/>
<evidence type="ECO:0000259" key="2">
    <source>
        <dbReference type="Pfam" id="PF00535"/>
    </source>
</evidence>
<keyword evidence="1" id="KW-1133">Transmembrane helix</keyword>
<dbReference type="KEGG" id="tne:Tneu_0488"/>
<dbReference type="eggNOG" id="arCOG00896">
    <property type="taxonomic scope" value="Archaea"/>
</dbReference>
<feature type="domain" description="Glycosyltransferase 2-like" evidence="2">
    <location>
        <begin position="88"/>
        <end position="210"/>
    </location>
</feature>
<dbReference type="SUPFAM" id="SSF53448">
    <property type="entry name" value="Nucleotide-diphospho-sugar transferases"/>
    <property type="match status" value="1"/>
</dbReference>
<dbReference type="InterPro" id="IPR029044">
    <property type="entry name" value="Nucleotide-diphossugar_trans"/>
</dbReference>
<sequence>MSVRKYPLVYLASPGLVLLVVTMALILITIDKFNESRIIDTLTAASAFLAYVASNMLLSAAIAVYTSTRTSYIPPEMPPIPKAKTVALIPAYNEEGRIGQVVTATKRYVDLVIVVDDGSKDNTAREAQEAGALVIRHPRNMGKGAAVATLIKAALKADAQYAILIDADGQHNPHDIPRMLQPLIQGQADHVVANRFTNTKMPTIRKIGYKALALLHAILIKPMGDPFNGYRAFTRKALELLDREFDPAYGVEIEINNALRRLRTTEVTSKVIYHEKSSKANMLIQGLNLAWAIIWTTITKSPKITILAAVALYTASTALLIHAINLFNVTRYMRLIYTTLALTLPVIATQMIAATLATHVRK</sequence>
<evidence type="ECO:0000256" key="1">
    <source>
        <dbReference type="SAM" id="Phobius"/>
    </source>
</evidence>
<dbReference type="RefSeq" id="WP_012349855.1">
    <property type="nucleotide sequence ID" value="NC_010525.1"/>
</dbReference>
<dbReference type="CAZy" id="GT2">
    <property type="family name" value="Glycosyltransferase Family 2"/>
</dbReference>
<feature type="transmembrane region" description="Helical" evidence="1">
    <location>
        <begin position="280"/>
        <end position="298"/>
    </location>
</feature>
<dbReference type="GO" id="GO:0016740">
    <property type="term" value="F:transferase activity"/>
    <property type="evidence" value="ECO:0007669"/>
    <property type="project" value="UniProtKB-KW"/>
</dbReference>
<dbReference type="Proteomes" id="UP000001694">
    <property type="component" value="Chromosome"/>
</dbReference>
<feature type="transmembrane region" description="Helical" evidence="1">
    <location>
        <begin position="304"/>
        <end position="323"/>
    </location>
</feature>
<evidence type="ECO:0000313" key="3">
    <source>
        <dbReference type="EMBL" id="ACB39435.1"/>
    </source>
</evidence>
<dbReference type="PANTHER" id="PTHR48090">
    <property type="entry name" value="UNDECAPRENYL-PHOSPHATE 4-DEOXY-4-FORMAMIDO-L-ARABINOSE TRANSFERASE-RELATED"/>
    <property type="match status" value="1"/>
</dbReference>